<dbReference type="EMBL" id="PFAP01000003">
    <property type="protein sequence ID" value="PIR94556.1"/>
    <property type="molecule type" value="Genomic_DNA"/>
</dbReference>
<dbReference type="SUPFAM" id="SSF81660">
    <property type="entry name" value="Metal cation-transporting ATPase, ATP-binding domain N"/>
    <property type="match status" value="1"/>
</dbReference>
<evidence type="ECO:0000256" key="5">
    <source>
        <dbReference type="ARBA" id="ARBA00022692"/>
    </source>
</evidence>
<evidence type="ECO:0000256" key="9">
    <source>
        <dbReference type="ARBA" id="ARBA00022967"/>
    </source>
</evidence>
<dbReference type="SFLD" id="SFLDS00003">
    <property type="entry name" value="Haloacid_Dehalogenase"/>
    <property type="match status" value="1"/>
</dbReference>
<gene>
    <name evidence="14" type="ORF">COT97_00765</name>
</gene>
<dbReference type="Gene3D" id="3.40.1110.10">
    <property type="entry name" value="Calcium-transporting ATPase, cytoplasmic domain N"/>
    <property type="match status" value="1"/>
</dbReference>
<sequence length="890" mass="99243">MKIQNVHWYNYQASECIKLLESSEIGIPEKEALRRLKTFGFNRLPQKRRASTWLVFFRQFKSILVYILLGAAVISLVLNEYVDFAIIMAAILINVIVGFLQENKAENQLEHLREFISFNAKVIRDGVLHIVKAEELVPGDIVELEPGDQVPADIRLLEVNNLSSAEAVLTGESEPVMKHTRTISTDKTKKILVSERKNMVLKGTLITDGRGRGIVVATGRMTELGKIAEMLEQTEDEVTPLQQRLKAFSRVLGFSIIGAAFLIVAVGLLRGFSFWDIFLVAMAAAVSAVPEGLLVAVTVVLAIGMQRILKKQALVRKLVAAETLGSTSVICVDKTGTITQGQMQAKEIVFWHSRVLIDEDDYHDFSDFINTSLLVNNATIDHFDGHELIGSPTEKALLSGSLKLGFDPGKVDLAKRLFEIPFNSRDKRMLTLSQHNDQYTWAMKGAPEVVLSECNSYFTGKKKQELTPSIRLMWQKLFDSYSERGYRILAVAKKDILSSDKDGYMGDDYLFLGFWVIHDPLRSGIADTINLVKQAGIRTIMITGDHRLTATEIARQIGLPVTKDSIMDGYELLTLSLEQLRARVKHVSVFARVSPADKLKIVEALQFNNEVVAMTGDGVNDAPALKAADIGIAVGTGTDVTKQSADMILLDNNFQTIVMAIEQGRIIFSNIKKVIVYLLADSFSEMILVIGSLFLGLPLPITAAQILWINLITDGFPAAALTVESGEKNIMEQIPVKREGKLLDREMKTLIFVIGIFSDLVLFSVYYWFLHQGVEMEYLRTIMFAGLGLNSLMYVFSCKSLIQPLWKINIFDNIYLIWAVIGGIILQLVPIYVPILQQSLGLRALGLREWAIVVGLGVMQVALIEITKIIFYSKHHKNYESIAQENQLAG</sequence>
<evidence type="ECO:0000256" key="6">
    <source>
        <dbReference type="ARBA" id="ARBA00022741"/>
    </source>
</evidence>
<feature type="transmembrane region" description="Helical" evidence="12">
    <location>
        <begin position="814"/>
        <end position="835"/>
    </location>
</feature>
<evidence type="ECO:0000256" key="4">
    <source>
        <dbReference type="ARBA" id="ARBA00022553"/>
    </source>
</evidence>
<dbReference type="SUPFAM" id="SSF81653">
    <property type="entry name" value="Calcium ATPase, transduction domain A"/>
    <property type="match status" value="1"/>
</dbReference>
<dbReference type="InterPro" id="IPR023299">
    <property type="entry name" value="ATPase_P-typ_cyto_dom_N"/>
</dbReference>
<protein>
    <submittedName>
        <fullName evidence="14">ATPase</fullName>
    </submittedName>
</protein>
<evidence type="ECO:0000256" key="11">
    <source>
        <dbReference type="ARBA" id="ARBA00023136"/>
    </source>
</evidence>
<keyword evidence="5 12" id="KW-0812">Transmembrane</keyword>
<feature type="transmembrane region" description="Helical" evidence="12">
    <location>
        <begin position="750"/>
        <end position="769"/>
    </location>
</feature>
<dbReference type="InterPro" id="IPR008250">
    <property type="entry name" value="ATPase_P-typ_transduc_dom_A_sf"/>
</dbReference>
<dbReference type="InterPro" id="IPR018303">
    <property type="entry name" value="ATPase_P-typ_P_site"/>
</dbReference>
<feature type="transmembrane region" description="Helical" evidence="12">
    <location>
        <begin position="781"/>
        <end position="802"/>
    </location>
</feature>
<feature type="domain" description="Cation-transporting P-type ATPase N-terminal" evidence="13">
    <location>
        <begin position="7"/>
        <end position="80"/>
    </location>
</feature>
<evidence type="ECO:0000256" key="7">
    <source>
        <dbReference type="ARBA" id="ARBA00022840"/>
    </source>
</evidence>
<accession>A0A2H0V623</accession>
<keyword evidence="7" id="KW-0067">ATP-binding</keyword>
<dbReference type="InterPro" id="IPR036412">
    <property type="entry name" value="HAD-like_sf"/>
</dbReference>
<evidence type="ECO:0000256" key="2">
    <source>
        <dbReference type="ARBA" id="ARBA00005675"/>
    </source>
</evidence>
<feature type="transmembrane region" description="Helical" evidence="12">
    <location>
        <begin position="850"/>
        <end position="871"/>
    </location>
</feature>
<keyword evidence="6" id="KW-0547">Nucleotide-binding</keyword>
<name>A0A2H0V623_9BACT</name>
<dbReference type="PROSITE" id="PS00154">
    <property type="entry name" value="ATPASE_E1_E2"/>
    <property type="match status" value="1"/>
</dbReference>
<dbReference type="Proteomes" id="UP000229901">
    <property type="component" value="Unassembled WGS sequence"/>
</dbReference>
<dbReference type="AlphaFoldDB" id="A0A2H0V623"/>
<evidence type="ECO:0000256" key="8">
    <source>
        <dbReference type="ARBA" id="ARBA00022842"/>
    </source>
</evidence>
<reference evidence="15" key="1">
    <citation type="submission" date="2017-09" db="EMBL/GenBank/DDBJ databases">
        <title>Depth-based differentiation of microbial function through sediment-hosted aquifers and enrichment of novel symbionts in the deep terrestrial subsurface.</title>
        <authorList>
            <person name="Probst A.J."/>
            <person name="Ladd B."/>
            <person name="Jarett J.K."/>
            <person name="Geller-Mcgrath D.E."/>
            <person name="Sieber C.M.K."/>
            <person name="Emerson J.B."/>
            <person name="Anantharaman K."/>
            <person name="Thomas B.C."/>
            <person name="Malmstrom R."/>
            <person name="Stieglmeier M."/>
            <person name="Klingl A."/>
            <person name="Woyke T."/>
            <person name="Ryan C.M."/>
            <person name="Banfield J.F."/>
        </authorList>
    </citation>
    <scope>NUCLEOTIDE SEQUENCE [LARGE SCALE GENOMIC DNA]</scope>
</reference>
<evidence type="ECO:0000313" key="15">
    <source>
        <dbReference type="Proteomes" id="UP000229901"/>
    </source>
</evidence>
<dbReference type="SUPFAM" id="SSF56784">
    <property type="entry name" value="HAD-like"/>
    <property type="match status" value="1"/>
</dbReference>
<dbReference type="GO" id="GO:0016887">
    <property type="term" value="F:ATP hydrolysis activity"/>
    <property type="evidence" value="ECO:0007669"/>
    <property type="project" value="InterPro"/>
</dbReference>
<feature type="transmembrane region" description="Helical" evidence="12">
    <location>
        <begin position="278"/>
        <end position="303"/>
    </location>
</feature>
<dbReference type="SUPFAM" id="SSF81665">
    <property type="entry name" value="Calcium ATPase, transmembrane domain M"/>
    <property type="match status" value="1"/>
</dbReference>
<evidence type="ECO:0000259" key="13">
    <source>
        <dbReference type="SMART" id="SM00831"/>
    </source>
</evidence>
<keyword evidence="11 12" id="KW-0472">Membrane</keyword>
<dbReference type="InterPro" id="IPR044492">
    <property type="entry name" value="P_typ_ATPase_HD_dom"/>
</dbReference>
<evidence type="ECO:0000256" key="10">
    <source>
        <dbReference type="ARBA" id="ARBA00022989"/>
    </source>
</evidence>
<dbReference type="InterPro" id="IPR050510">
    <property type="entry name" value="Cation_transp_ATPase_P-type"/>
</dbReference>
<dbReference type="SFLD" id="SFLDF00027">
    <property type="entry name" value="p-type_atpase"/>
    <property type="match status" value="1"/>
</dbReference>
<dbReference type="Pfam" id="PF00122">
    <property type="entry name" value="E1-E2_ATPase"/>
    <property type="match status" value="1"/>
</dbReference>
<dbReference type="Gene3D" id="1.20.1110.10">
    <property type="entry name" value="Calcium-transporting ATPase, transmembrane domain"/>
    <property type="match status" value="1"/>
</dbReference>
<keyword evidence="10 12" id="KW-1133">Transmembrane helix</keyword>
<feature type="transmembrane region" description="Helical" evidence="12">
    <location>
        <begin position="674"/>
        <end position="697"/>
    </location>
</feature>
<organism evidence="14 15">
    <name type="scientific">Candidatus Falkowbacteria bacterium CG10_big_fil_rev_8_21_14_0_10_39_11</name>
    <dbReference type="NCBI Taxonomy" id="1974565"/>
    <lineage>
        <taxon>Bacteria</taxon>
        <taxon>Candidatus Falkowiibacteriota</taxon>
    </lineage>
</organism>
<keyword evidence="9" id="KW-1278">Translocase</keyword>
<comment type="caution">
    <text evidence="14">The sequence shown here is derived from an EMBL/GenBank/DDBJ whole genome shotgun (WGS) entry which is preliminary data.</text>
</comment>
<dbReference type="Pfam" id="PF00689">
    <property type="entry name" value="Cation_ATPase_C"/>
    <property type="match status" value="1"/>
</dbReference>
<comment type="subcellular location">
    <subcellularLocation>
        <location evidence="1">Cell membrane</location>
        <topology evidence="1">Multi-pass membrane protein</topology>
    </subcellularLocation>
</comment>
<comment type="similarity">
    <text evidence="2">Belongs to the cation transport ATPase (P-type) (TC 3.A.3) family. Type IIA subfamily.</text>
</comment>
<dbReference type="PANTHER" id="PTHR43294">
    <property type="entry name" value="SODIUM/POTASSIUM-TRANSPORTING ATPASE SUBUNIT ALPHA"/>
    <property type="match status" value="1"/>
</dbReference>
<evidence type="ECO:0000256" key="3">
    <source>
        <dbReference type="ARBA" id="ARBA00022475"/>
    </source>
</evidence>
<keyword evidence="4" id="KW-0597">Phosphoprotein</keyword>
<dbReference type="InterPro" id="IPR023214">
    <property type="entry name" value="HAD_sf"/>
</dbReference>
<dbReference type="InterPro" id="IPR006068">
    <property type="entry name" value="ATPase_P-typ_cation-transptr_C"/>
</dbReference>
<feature type="transmembrane region" description="Helical" evidence="12">
    <location>
        <begin position="251"/>
        <end position="272"/>
    </location>
</feature>
<dbReference type="InterPro" id="IPR023298">
    <property type="entry name" value="ATPase_P-typ_TM_dom_sf"/>
</dbReference>
<dbReference type="PRINTS" id="PR00120">
    <property type="entry name" value="HATPASE"/>
</dbReference>
<feature type="transmembrane region" description="Helical" evidence="12">
    <location>
        <begin position="53"/>
        <end position="78"/>
    </location>
</feature>
<dbReference type="InterPro" id="IPR059000">
    <property type="entry name" value="ATPase_P-type_domA"/>
</dbReference>
<dbReference type="InterPro" id="IPR001757">
    <property type="entry name" value="P_typ_ATPase"/>
</dbReference>
<dbReference type="PRINTS" id="PR00119">
    <property type="entry name" value="CATATPASE"/>
</dbReference>
<dbReference type="PANTHER" id="PTHR43294:SF21">
    <property type="entry name" value="CATION TRANSPORTING ATPASE"/>
    <property type="match status" value="1"/>
</dbReference>
<dbReference type="InterPro" id="IPR004014">
    <property type="entry name" value="ATPase_P-typ_cation-transptr_N"/>
</dbReference>
<dbReference type="Pfam" id="PF08282">
    <property type="entry name" value="Hydrolase_3"/>
    <property type="match status" value="1"/>
</dbReference>
<dbReference type="Gene3D" id="3.40.50.1000">
    <property type="entry name" value="HAD superfamily/HAD-like"/>
    <property type="match status" value="1"/>
</dbReference>
<keyword evidence="3" id="KW-1003">Cell membrane</keyword>
<proteinExistence type="inferred from homology"/>
<keyword evidence="8" id="KW-0460">Magnesium</keyword>
<dbReference type="Pfam" id="PF00690">
    <property type="entry name" value="Cation_ATPase_N"/>
    <property type="match status" value="1"/>
</dbReference>
<dbReference type="FunFam" id="2.70.150.10:FF:000160">
    <property type="entry name" value="Sarcoplasmic/endoplasmic reticulum calcium ATPase 1"/>
    <property type="match status" value="1"/>
</dbReference>
<evidence type="ECO:0000313" key="14">
    <source>
        <dbReference type="EMBL" id="PIR94556.1"/>
    </source>
</evidence>
<feature type="transmembrane region" description="Helical" evidence="12">
    <location>
        <begin position="84"/>
        <end position="100"/>
    </location>
</feature>
<evidence type="ECO:0000256" key="1">
    <source>
        <dbReference type="ARBA" id="ARBA00004651"/>
    </source>
</evidence>
<dbReference type="Pfam" id="PF13246">
    <property type="entry name" value="Cation_ATPase"/>
    <property type="match status" value="1"/>
</dbReference>
<dbReference type="Gene3D" id="2.70.150.10">
    <property type="entry name" value="Calcium-transporting ATPase, cytoplasmic transduction domain A"/>
    <property type="match status" value="1"/>
</dbReference>
<dbReference type="GO" id="GO:0005524">
    <property type="term" value="F:ATP binding"/>
    <property type="evidence" value="ECO:0007669"/>
    <property type="project" value="UniProtKB-KW"/>
</dbReference>
<dbReference type="NCBIfam" id="TIGR01494">
    <property type="entry name" value="ATPase_P-type"/>
    <property type="match status" value="2"/>
</dbReference>
<evidence type="ECO:0000256" key="12">
    <source>
        <dbReference type="SAM" id="Phobius"/>
    </source>
</evidence>
<dbReference type="SFLD" id="SFLDG00002">
    <property type="entry name" value="C1.7:_P-type_atpase_like"/>
    <property type="match status" value="1"/>
</dbReference>
<feature type="transmembrane region" description="Helical" evidence="12">
    <location>
        <begin position="703"/>
        <end position="723"/>
    </location>
</feature>
<dbReference type="GO" id="GO:0005886">
    <property type="term" value="C:plasma membrane"/>
    <property type="evidence" value="ECO:0007669"/>
    <property type="project" value="UniProtKB-SubCell"/>
</dbReference>
<dbReference type="SMART" id="SM00831">
    <property type="entry name" value="Cation_ATPase_N"/>
    <property type="match status" value="1"/>
</dbReference>